<dbReference type="Proteomes" id="UP000555836">
    <property type="component" value="Unassembled WGS sequence"/>
</dbReference>
<evidence type="ECO:0000313" key="1">
    <source>
        <dbReference type="EMBL" id="NMU30109.1"/>
    </source>
</evidence>
<evidence type="ECO:0000313" key="2">
    <source>
        <dbReference type="Proteomes" id="UP000555836"/>
    </source>
</evidence>
<sequence>MNDFKDLASFAGFSALTGLSFGTIFFSLAFVYSSFETQQNINTSALVCAVFGVIGLVVGITQLNKKRQLVES</sequence>
<dbReference type="EMBL" id="JABCLD010002361">
    <property type="protein sequence ID" value="NMU30109.1"/>
    <property type="molecule type" value="Genomic_DNA"/>
</dbReference>
<dbReference type="RefSeq" id="WP_021453557.1">
    <property type="nucleotide sequence ID" value="NZ_CANUIM010000009.1"/>
</dbReference>
<dbReference type="AlphaFoldDB" id="A0A659ARX8"/>
<organism evidence="1 2">
    <name type="scientific">Vibrio parahaemolyticus</name>
    <dbReference type="NCBI Taxonomy" id="670"/>
    <lineage>
        <taxon>Bacteria</taxon>
        <taxon>Pseudomonadati</taxon>
        <taxon>Pseudomonadota</taxon>
        <taxon>Gammaproteobacteria</taxon>
        <taxon>Vibrionales</taxon>
        <taxon>Vibrionaceae</taxon>
        <taxon>Vibrio</taxon>
    </lineage>
</organism>
<name>A0A659ARX8_VIBPH</name>
<reference evidence="1 2" key="1">
    <citation type="submission" date="2020-04" db="EMBL/GenBank/DDBJ databases">
        <title>Whole-genome sequencing of Vibrio spp. from China reveals different genetic environments of blaCTX-M-14 among diverse lineages.</title>
        <authorList>
            <person name="Zheng Z."/>
            <person name="Ye L."/>
            <person name="Chen S."/>
        </authorList>
    </citation>
    <scope>NUCLEOTIDE SEQUENCE [LARGE SCALE GENOMIC DNA]</scope>
    <source>
        <strain evidence="1 2">Vb0574</strain>
    </source>
</reference>
<comment type="caution">
    <text evidence="1">The sequence shown here is derived from an EMBL/GenBank/DDBJ whole genome shotgun (WGS) entry which is preliminary data.</text>
</comment>
<protein>
    <submittedName>
        <fullName evidence="1">Uncharacterized protein</fullName>
    </submittedName>
</protein>
<proteinExistence type="predicted"/>
<accession>A0A659ARX8</accession>
<gene>
    <name evidence="1" type="ORF">HKB21_31355</name>
</gene>